<dbReference type="EMBL" id="AFXZ01000020">
    <property type="protein sequence ID" value="EGV43638.1"/>
    <property type="molecule type" value="Genomic_DNA"/>
</dbReference>
<keyword evidence="2" id="KW-1185">Reference proteome</keyword>
<dbReference type="AlphaFoldDB" id="G2ED49"/>
<evidence type="ECO:0000313" key="1">
    <source>
        <dbReference type="EMBL" id="EGV43638.1"/>
    </source>
</evidence>
<name>G2ED49_9FLAO</name>
<evidence type="ECO:0000313" key="2">
    <source>
        <dbReference type="Proteomes" id="UP000003730"/>
    </source>
</evidence>
<gene>
    <name evidence="1" type="ORF">BZARG_2774</name>
</gene>
<reference evidence="1 2" key="1">
    <citation type="journal article" date="2008" name="Int. J. Syst. Evol. Microbiol.">
        <title>Bizionia argentinensis sp. nov., isolated from surface marine water in Antarctica.</title>
        <authorList>
            <person name="Bercovich A."/>
            <person name="Vazquez S.C."/>
            <person name="Yankilevich P."/>
            <person name="Coria S.H."/>
            <person name="Foti M."/>
            <person name="Hernandez E."/>
            <person name="Vidal A."/>
            <person name="Ruberto L."/>
            <person name="Melo C."/>
            <person name="Marenssi S."/>
            <person name="Criscuolo M."/>
            <person name="Memoli M."/>
            <person name="Arguelles M."/>
            <person name="Mac Cormack W.P."/>
        </authorList>
    </citation>
    <scope>NUCLEOTIDE SEQUENCE [LARGE SCALE GENOMIC DNA]</scope>
    <source>
        <strain evidence="1 2">JUB59</strain>
    </source>
</reference>
<sequence>MDAWIQNTSSTNKASQLLQTSFYDLRGTHAASSSFGAAILSDRLSDFNFGVGYKKSIIPDINAKVNFNKFILIYRDGLSRGERRFEC</sequence>
<proteinExistence type="predicted"/>
<organism evidence="1 2">
    <name type="scientific">Bizionia argentinensis JUB59</name>
    <dbReference type="NCBI Taxonomy" id="1046627"/>
    <lineage>
        <taxon>Bacteria</taxon>
        <taxon>Pseudomonadati</taxon>
        <taxon>Bacteroidota</taxon>
        <taxon>Flavobacteriia</taxon>
        <taxon>Flavobacteriales</taxon>
        <taxon>Flavobacteriaceae</taxon>
        <taxon>Bizionia</taxon>
    </lineage>
</organism>
<dbReference type="STRING" id="1046627.BZARG_2774"/>
<dbReference type="Proteomes" id="UP000003730">
    <property type="component" value="Unassembled WGS sequence"/>
</dbReference>
<dbReference type="RefSeq" id="WP_008636781.1">
    <property type="nucleotide sequence ID" value="NZ_AFXZ01000020.1"/>
</dbReference>
<comment type="caution">
    <text evidence="1">The sequence shown here is derived from an EMBL/GenBank/DDBJ whole genome shotgun (WGS) entry which is preliminary data.</text>
</comment>
<protein>
    <submittedName>
        <fullName evidence="1">Uncharacterized protein</fullName>
    </submittedName>
</protein>
<dbReference type="OrthoDB" id="1110708at2"/>
<accession>G2ED49</accession>